<evidence type="ECO:0000313" key="1">
    <source>
        <dbReference type="EMBL" id="RVW81559.1"/>
    </source>
</evidence>
<proteinExistence type="predicted"/>
<dbReference type="Proteomes" id="UP000288805">
    <property type="component" value="Unassembled WGS sequence"/>
</dbReference>
<reference evidence="1 2" key="1">
    <citation type="journal article" date="2018" name="PLoS Genet.">
        <title>Population sequencing reveals clonal diversity and ancestral inbreeding in the grapevine cultivar Chardonnay.</title>
        <authorList>
            <person name="Roach M.J."/>
            <person name="Johnson D.L."/>
            <person name="Bohlmann J."/>
            <person name="van Vuuren H.J."/>
            <person name="Jones S.J."/>
            <person name="Pretorius I.S."/>
            <person name="Schmidt S.A."/>
            <person name="Borneman A.R."/>
        </authorList>
    </citation>
    <scope>NUCLEOTIDE SEQUENCE [LARGE SCALE GENOMIC DNA]</scope>
    <source>
        <strain evidence="2">cv. Chardonnay</strain>
        <tissue evidence="1">Leaf</tissue>
    </source>
</reference>
<comment type="caution">
    <text evidence="1">The sequence shown here is derived from an EMBL/GenBank/DDBJ whole genome shotgun (WGS) entry which is preliminary data.</text>
</comment>
<gene>
    <name evidence="1" type="ORF">CK203_049470</name>
</gene>
<accession>A0A438HAT6</accession>
<dbReference type="AlphaFoldDB" id="A0A438HAT6"/>
<organism evidence="1 2">
    <name type="scientific">Vitis vinifera</name>
    <name type="common">Grape</name>
    <dbReference type="NCBI Taxonomy" id="29760"/>
    <lineage>
        <taxon>Eukaryota</taxon>
        <taxon>Viridiplantae</taxon>
        <taxon>Streptophyta</taxon>
        <taxon>Embryophyta</taxon>
        <taxon>Tracheophyta</taxon>
        <taxon>Spermatophyta</taxon>
        <taxon>Magnoliopsida</taxon>
        <taxon>eudicotyledons</taxon>
        <taxon>Gunneridae</taxon>
        <taxon>Pentapetalae</taxon>
        <taxon>rosids</taxon>
        <taxon>Vitales</taxon>
        <taxon>Vitaceae</taxon>
        <taxon>Viteae</taxon>
        <taxon>Vitis</taxon>
    </lineage>
</organism>
<sequence>MLFHFFPEIAMPNFRASGVSIKPQLERKRMCREVFTLDKWTNMTAYRTEHPELPQPQQLEDPHQLRCQLPGEHLENPYMRRSMPHIADTDRDSKQPCSGDVSYSFSAGAYFDHLDSAHYHPEAASAPSGSSISY</sequence>
<protein>
    <submittedName>
        <fullName evidence="1">Uncharacterized protein</fullName>
    </submittedName>
</protein>
<evidence type="ECO:0000313" key="2">
    <source>
        <dbReference type="Proteomes" id="UP000288805"/>
    </source>
</evidence>
<name>A0A438HAT6_VITVI</name>
<dbReference type="EMBL" id="QGNW01000251">
    <property type="protein sequence ID" value="RVW81559.1"/>
    <property type="molecule type" value="Genomic_DNA"/>
</dbReference>